<reference evidence="4" key="1">
    <citation type="journal article" date="2006" name="PLoS Biol.">
        <title>Macronuclear genome sequence of the ciliate Tetrahymena thermophila, a model eukaryote.</title>
        <authorList>
            <person name="Eisen J.A."/>
            <person name="Coyne R.S."/>
            <person name="Wu M."/>
            <person name="Wu D."/>
            <person name="Thiagarajan M."/>
            <person name="Wortman J.R."/>
            <person name="Badger J.H."/>
            <person name="Ren Q."/>
            <person name="Amedeo P."/>
            <person name="Jones K.M."/>
            <person name="Tallon L.J."/>
            <person name="Delcher A.L."/>
            <person name="Salzberg S.L."/>
            <person name="Silva J.C."/>
            <person name="Haas B.J."/>
            <person name="Majoros W.H."/>
            <person name="Farzad M."/>
            <person name="Carlton J.M."/>
            <person name="Smith R.K. Jr."/>
            <person name="Garg J."/>
            <person name="Pearlman R.E."/>
            <person name="Karrer K.M."/>
            <person name="Sun L."/>
            <person name="Manning G."/>
            <person name="Elde N.C."/>
            <person name="Turkewitz A.P."/>
            <person name="Asai D.J."/>
            <person name="Wilkes D.E."/>
            <person name="Wang Y."/>
            <person name="Cai H."/>
            <person name="Collins K."/>
            <person name="Stewart B.A."/>
            <person name="Lee S.R."/>
            <person name="Wilamowska K."/>
            <person name="Weinberg Z."/>
            <person name="Ruzzo W.L."/>
            <person name="Wloga D."/>
            <person name="Gaertig J."/>
            <person name="Frankel J."/>
            <person name="Tsao C.-C."/>
            <person name="Gorovsky M.A."/>
            <person name="Keeling P.J."/>
            <person name="Waller R.F."/>
            <person name="Patron N.J."/>
            <person name="Cherry J.M."/>
            <person name="Stover N.A."/>
            <person name="Krieger C.J."/>
            <person name="del Toro C."/>
            <person name="Ryder H.F."/>
            <person name="Williamson S.C."/>
            <person name="Barbeau R.A."/>
            <person name="Hamilton E.P."/>
            <person name="Orias E."/>
        </authorList>
    </citation>
    <scope>NUCLEOTIDE SEQUENCE [LARGE SCALE GENOMIC DNA]</scope>
    <source>
        <strain evidence="4">SB210</strain>
    </source>
</reference>
<dbReference type="KEGG" id="tet:TTHERM_00238820"/>
<evidence type="ECO:0000313" key="3">
    <source>
        <dbReference type="EMBL" id="EAS04562.1"/>
    </source>
</evidence>
<dbReference type="Proteomes" id="UP000009168">
    <property type="component" value="Unassembled WGS sequence"/>
</dbReference>
<dbReference type="EMBL" id="GG662443">
    <property type="protein sequence ID" value="EAS04562.1"/>
    <property type="molecule type" value="Genomic_DNA"/>
</dbReference>
<keyword evidence="1" id="KW-0175">Coiled coil</keyword>
<protein>
    <submittedName>
        <fullName evidence="3">Uncharacterized protein</fullName>
    </submittedName>
</protein>
<dbReference type="GeneID" id="7829205"/>
<name>I7MIL8_TETTS</name>
<dbReference type="InParanoid" id="I7MIL8"/>
<evidence type="ECO:0000256" key="1">
    <source>
        <dbReference type="SAM" id="Coils"/>
    </source>
</evidence>
<feature type="coiled-coil region" evidence="1">
    <location>
        <begin position="124"/>
        <end position="158"/>
    </location>
</feature>
<evidence type="ECO:0000313" key="4">
    <source>
        <dbReference type="Proteomes" id="UP000009168"/>
    </source>
</evidence>
<evidence type="ECO:0000256" key="2">
    <source>
        <dbReference type="SAM" id="MobiDB-lite"/>
    </source>
</evidence>
<gene>
    <name evidence="3" type="ORF">TTHERM_00238820</name>
</gene>
<dbReference type="OMA" id="MINEIEY"/>
<feature type="compositionally biased region" description="Low complexity" evidence="2">
    <location>
        <begin position="13"/>
        <end position="22"/>
    </location>
</feature>
<keyword evidence="4" id="KW-1185">Reference proteome</keyword>
<feature type="region of interest" description="Disordered" evidence="2">
    <location>
        <begin position="1"/>
        <end position="22"/>
    </location>
</feature>
<dbReference type="RefSeq" id="XP_001024807.1">
    <property type="nucleotide sequence ID" value="XM_001024807.2"/>
</dbReference>
<dbReference type="AlphaFoldDB" id="I7MIL8"/>
<organism evidence="3 4">
    <name type="scientific">Tetrahymena thermophila (strain SB210)</name>
    <dbReference type="NCBI Taxonomy" id="312017"/>
    <lineage>
        <taxon>Eukaryota</taxon>
        <taxon>Sar</taxon>
        <taxon>Alveolata</taxon>
        <taxon>Ciliophora</taxon>
        <taxon>Intramacronucleata</taxon>
        <taxon>Oligohymenophorea</taxon>
        <taxon>Hymenostomatida</taxon>
        <taxon>Tetrahymenina</taxon>
        <taxon>Tetrahymenidae</taxon>
        <taxon>Tetrahymena</taxon>
    </lineage>
</organism>
<sequence length="162" mass="19397">MITQVQYNERSRMSSTSSLSSQQQDLEVIHQTQLKINNPNQYLKQIEEEQETYNFLSELEDKCFDILNDLKKLKIEEESIKDKTNIEKIDQTSKIDSFIQLQGLEIQRLNDIYQRESEQTGDYIQLFENQIQQEEQQYAKLQQQIQKVQQRIDRLNYDIGNI</sequence>
<proteinExistence type="predicted"/>
<accession>I7MIL8</accession>
<dbReference type="HOGENOM" id="CLU_1638806_0_0_1"/>